<organism evidence="1 2">
    <name type="scientific">Mucilaginibacter ginsenosidivorax</name>
    <dbReference type="NCBI Taxonomy" id="862126"/>
    <lineage>
        <taxon>Bacteria</taxon>
        <taxon>Pseudomonadati</taxon>
        <taxon>Bacteroidota</taxon>
        <taxon>Sphingobacteriia</taxon>
        <taxon>Sphingobacteriales</taxon>
        <taxon>Sphingobacteriaceae</taxon>
        <taxon>Mucilaginibacter</taxon>
    </lineage>
</organism>
<evidence type="ECO:0000313" key="1">
    <source>
        <dbReference type="EMBL" id="QEC75427.1"/>
    </source>
</evidence>
<dbReference type="OrthoDB" id="797835at2"/>
<evidence type="ECO:0000313" key="2">
    <source>
        <dbReference type="Proteomes" id="UP000321362"/>
    </source>
</evidence>
<dbReference type="AlphaFoldDB" id="A0A5B8VV25"/>
<gene>
    <name evidence="1" type="ORF">FSB76_05510</name>
</gene>
<dbReference type="Proteomes" id="UP000321362">
    <property type="component" value="Chromosome"/>
</dbReference>
<reference evidence="1 2" key="1">
    <citation type="journal article" date="2013" name="J. Microbiol.">
        <title>Mucilaginibacter ginsenosidivorax sp. nov., with ginsenoside converting activity isolated from sediment.</title>
        <authorList>
            <person name="Kim J.K."/>
            <person name="Choi T.E."/>
            <person name="Liu Q.M."/>
            <person name="Park H.Y."/>
            <person name="Yi T.H."/>
            <person name="Yoon M.H."/>
            <person name="Kim S.C."/>
            <person name="Im W.T."/>
        </authorList>
    </citation>
    <scope>NUCLEOTIDE SEQUENCE [LARGE SCALE GENOMIC DNA]</scope>
    <source>
        <strain evidence="1 2">KHI28</strain>
    </source>
</reference>
<dbReference type="RefSeq" id="WP_147052575.1">
    <property type="nucleotide sequence ID" value="NZ_CP042437.1"/>
</dbReference>
<accession>A0A5B8VV25</accession>
<name>A0A5B8VV25_9SPHI</name>
<dbReference type="EMBL" id="CP042437">
    <property type="protein sequence ID" value="QEC75427.1"/>
    <property type="molecule type" value="Genomic_DNA"/>
</dbReference>
<protein>
    <submittedName>
        <fullName evidence="1">Uncharacterized protein</fullName>
    </submittedName>
</protein>
<proteinExistence type="predicted"/>
<dbReference type="KEGG" id="mgk:FSB76_05510"/>
<keyword evidence="2" id="KW-1185">Reference proteome</keyword>
<sequence length="101" mass="11559">MKIPAKAGQNTTMNVYQQKWLTVLHHASLPGWKIEARGDDIFIEMPHVTDLKLIRDNLPETLALMSLDITGPKERLKFIIHNGYEQFDYLLNPGDADLNKT</sequence>